<accession>A0A0J1BGA8</accession>
<keyword evidence="3" id="KW-1185">Reference proteome</keyword>
<feature type="transmembrane region" description="Helical" evidence="1">
    <location>
        <begin position="6"/>
        <end position="29"/>
    </location>
</feature>
<feature type="transmembrane region" description="Helical" evidence="1">
    <location>
        <begin position="41"/>
        <end position="62"/>
    </location>
</feature>
<dbReference type="PATRIC" id="fig|595434.4.peg.2114"/>
<evidence type="ECO:0000256" key="1">
    <source>
        <dbReference type="SAM" id="Phobius"/>
    </source>
</evidence>
<dbReference type="InterPro" id="IPR017581">
    <property type="entry name" value="AtpR-like"/>
</dbReference>
<keyword evidence="1" id="KW-0812">Transmembrane</keyword>
<keyword evidence="1" id="KW-1133">Transmembrane helix</keyword>
<dbReference type="NCBIfam" id="TIGR03165">
    <property type="entry name" value="F1F0_chp_2"/>
    <property type="match status" value="1"/>
</dbReference>
<dbReference type="AlphaFoldDB" id="A0A0J1BGA8"/>
<organism evidence="2 3">
    <name type="scientific">Rhodopirellula islandica</name>
    <dbReference type="NCBI Taxonomy" id="595434"/>
    <lineage>
        <taxon>Bacteria</taxon>
        <taxon>Pseudomonadati</taxon>
        <taxon>Planctomycetota</taxon>
        <taxon>Planctomycetia</taxon>
        <taxon>Pirellulales</taxon>
        <taxon>Pirellulaceae</taxon>
        <taxon>Rhodopirellula</taxon>
    </lineage>
</organism>
<comment type="caution">
    <text evidence="2">The sequence shown here is derived from an EMBL/GenBank/DDBJ whole genome shotgun (WGS) entry which is preliminary data.</text>
</comment>
<dbReference type="EMBL" id="LECT01000017">
    <property type="protein sequence ID" value="KLU05582.1"/>
    <property type="molecule type" value="Genomic_DNA"/>
</dbReference>
<evidence type="ECO:0000313" key="2">
    <source>
        <dbReference type="EMBL" id="KLU05582.1"/>
    </source>
</evidence>
<sequence length="115" mass="12254">MKMNEWIGLTGGFLAGAAAAAFFVASLWWTTVRLPASRQPWLLLGGSALLRMAVVLGVLGVLARSGDWRILVAAAMGFALIRTVGVCTIAQRDSSFQLASAQTLPAEKLRPRSKP</sequence>
<reference evidence="2" key="1">
    <citation type="submission" date="2015-05" db="EMBL/GenBank/DDBJ databases">
        <title>Permanent draft genome of Rhodopirellula islandicus K833.</title>
        <authorList>
            <person name="Kizina J."/>
            <person name="Richter M."/>
            <person name="Glockner F.O."/>
            <person name="Harder J."/>
        </authorList>
    </citation>
    <scope>NUCLEOTIDE SEQUENCE [LARGE SCALE GENOMIC DNA]</scope>
    <source>
        <strain evidence="2">K833</strain>
    </source>
</reference>
<dbReference type="Proteomes" id="UP000036367">
    <property type="component" value="Unassembled WGS sequence"/>
</dbReference>
<dbReference type="Pfam" id="PF12966">
    <property type="entry name" value="AtpR"/>
    <property type="match status" value="1"/>
</dbReference>
<proteinExistence type="predicted"/>
<protein>
    <submittedName>
        <fullName evidence="2">Sodium-transporting ATPase subunit R</fullName>
    </submittedName>
</protein>
<name>A0A0J1BGA8_RHOIS</name>
<dbReference type="STRING" id="595434.RISK_002214"/>
<evidence type="ECO:0000313" key="3">
    <source>
        <dbReference type="Proteomes" id="UP000036367"/>
    </source>
</evidence>
<keyword evidence="1" id="KW-0472">Membrane</keyword>
<gene>
    <name evidence="2" type="ORF">RISK_002214</name>
</gene>
<feature type="transmembrane region" description="Helical" evidence="1">
    <location>
        <begin position="68"/>
        <end position="90"/>
    </location>
</feature>